<dbReference type="InterPro" id="IPR010328">
    <property type="entry name" value="DUF928"/>
</dbReference>
<gene>
    <name evidence="2" type="ORF">NIES2119_09395</name>
</gene>
<protein>
    <recommendedName>
        <fullName evidence="4">DUF928 domain-containing protein</fullName>
    </recommendedName>
</protein>
<feature type="region of interest" description="Disordered" evidence="1">
    <location>
        <begin position="53"/>
        <end position="80"/>
    </location>
</feature>
<sequence>MNWQMSLCKKTAVSLAVIIDLLFVNNLATLALKAENQTKETININKVAQYVPPRGMSGPRSTAGGGTRGNSCSNTQESSNPQLKALVPTVPATNNWAVTVAANPQFFVYVPKSSAKKAEFVLKDAAQNDIYRANFPISGQAEIIELRLPKNTSLQVGQQYSWYFTLFCNSVDRSQNAFTNSWSLRTELNSTLAAQINQAEPIERYKLYAQNGIWHEAVATLAEERRKNPNDPTLATEWKKLLESAGIKDLVEAPFTLIQLEEAQRN</sequence>
<dbReference type="EMBL" id="MRCE01000007">
    <property type="protein sequence ID" value="OKH38792.1"/>
    <property type="molecule type" value="Genomic_DNA"/>
</dbReference>
<dbReference type="Pfam" id="PF06051">
    <property type="entry name" value="DUF928"/>
    <property type="match status" value="1"/>
</dbReference>
<dbReference type="AlphaFoldDB" id="A0A1U7INF0"/>
<feature type="compositionally biased region" description="Polar residues" evidence="1">
    <location>
        <begin position="69"/>
        <end position="80"/>
    </location>
</feature>
<evidence type="ECO:0000313" key="2">
    <source>
        <dbReference type="EMBL" id="OKH38792.1"/>
    </source>
</evidence>
<evidence type="ECO:0008006" key="4">
    <source>
        <dbReference type="Google" id="ProtNLM"/>
    </source>
</evidence>
<dbReference type="STRING" id="454136.NIES2119_09395"/>
<dbReference type="Proteomes" id="UP000185860">
    <property type="component" value="Unassembled WGS sequence"/>
</dbReference>
<evidence type="ECO:0000313" key="3">
    <source>
        <dbReference type="Proteomes" id="UP000185860"/>
    </source>
</evidence>
<comment type="caution">
    <text evidence="2">The sequence shown here is derived from an EMBL/GenBank/DDBJ whole genome shotgun (WGS) entry which is preliminary data.</text>
</comment>
<accession>A0A1U7INF0</accession>
<organism evidence="2 3">
    <name type="scientific">[Phormidium ambiguum] IAM M-71</name>
    <dbReference type="NCBI Taxonomy" id="454136"/>
    <lineage>
        <taxon>Bacteria</taxon>
        <taxon>Bacillati</taxon>
        <taxon>Cyanobacteriota</taxon>
        <taxon>Cyanophyceae</taxon>
        <taxon>Oscillatoriophycideae</taxon>
        <taxon>Aerosakkonematales</taxon>
        <taxon>Aerosakkonemataceae</taxon>
        <taxon>Floridanema</taxon>
    </lineage>
</organism>
<dbReference type="OrthoDB" id="536034at2"/>
<evidence type="ECO:0000256" key="1">
    <source>
        <dbReference type="SAM" id="MobiDB-lite"/>
    </source>
</evidence>
<reference evidence="2 3" key="1">
    <citation type="submission" date="2016-11" db="EMBL/GenBank/DDBJ databases">
        <title>Draft Genome Sequences of Nine Cyanobacterial Strains from Diverse Habitats.</title>
        <authorList>
            <person name="Zhu T."/>
            <person name="Hou S."/>
            <person name="Lu X."/>
            <person name="Hess W.R."/>
        </authorList>
    </citation>
    <scope>NUCLEOTIDE SEQUENCE [LARGE SCALE GENOMIC DNA]</scope>
    <source>
        <strain evidence="2 3">IAM M-71</strain>
    </source>
</reference>
<dbReference type="RefSeq" id="WP_073593204.1">
    <property type="nucleotide sequence ID" value="NZ_MRCE01000007.1"/>
</dbReference>
<name>A0A1U7INF0_9CYAN</name>
<proteinExistence type="predicted"/>